<evidence type="ECO:0000313" key="2">
    <source>
        <dbReference type="RefSeq" id="XP_017778751.1"/>
    </source>
</evidence>
<organism evidence="1 2">
    <name type="scientific">Nicrophorus vespilloides</name>
    <name type="common">Boreal carrion beetle</name>
    <dbReference type="NCBI Taxonomy" id="110193"/>
    <lineage>
        <taxon>Eukaryota</taxon>
        <taxon>Metazoa</taxon>
        <taxon>Ecdysozoa</taxon>
        <taxon>Arthropoda</taxon>
        <taxon>Hexapoda</taxon>
        <taxon>Insecta</taxon>
        <taxon>Pterygota</taxon>
        <taxon>Neoptera</taxon>
        <taxon>Endopterygota</taxon>
        <taxon>Coleoptera</taxon>
        <taxon>Polyphaga</taxon>
        <taxon>Staphyliniformia</taxon>
        <taxon>Silphidae</taxon>
        <taxon>Nicrophorinae</taxon>
        <taxon>Nicrophorus</taxon>
    </lineage>
</organism>
<reference evidence="2" key="1">
    <citation type="submission" date="2025-08" db="UniProtKB">
        <authorList>
            <consortium name="RefSeq"/>
        </authorList>
    </citation>
    <scope>IDENTIFICATION</scope>
    <source>
        <tissue evidence="2">Whole Larva</tissue>
    </source>
</reference>
<protein>
    <submittedName>
        <fullName evidence="2">Uncharacterized protein LOC108564268</fullName>
    </submittedName>
</protein>
<sequence>MASFILVNLASNNNVEKYKIIKQANIVSTYLQVGKPVKIRLENDNIIKATCLFKSDKIKSLMALKNQLEESGPNRSFIRSSVLNSIDSDDDKKARPQMNLNNVPDLIDVVSEKFQHLNIEFEDMQQ</sequence>
<proteinExistence type="predicted"/>
<name>A0ABM1MW01_NICVS</name>
<dbReference type="RefSeq" id="XP_017778751.1">
    <property type="nucleotide sequence ID" value="XM_017923262.1"/>
</dbReference>
<dbReference type="GeneID" id="108564268"/>
<accession>A0ABM1MW01</accession>
<evidence type="ECO:0000313" key="1">
    <source>
        <dbReference type="Proteomes" id="UP000695000"/>
    </source>
</evidence>
<dbReference type="Proteomes" id="UP000695000">
    <property type="component" value="Unplaced"/>
</dbReference>
<keyword evidence="1" id="KW-1185">Reference proteome</keyword>
<gene>
    <name evidence="2" type="primary">LOC108564268</name>
</gene>